<name>A0AAV7P2X4_PLEWA</name>
<dbReference type="AlphaFoldDB" id="A0AAV7P2X4"/>
<feature type="compositionally biased region" description="Polar residues" evidence="1">
    <location>
        <begin position="72"/>
        <end position="82"/>
    </location>
</feature>
<keyword evidence="3" id="KW-1185">Reference proteome</keyword>
<gene>
    <name evidence="2" type="ORF">NDU88_001110</name>
</gene>
<organism evidence="2 3">
    <name type="scientific">Pleurodeles waltl</name>
    <name type="common">Iberian ribbed newt</name>
    <dbReference type="NCBI Taxonomy" id="8319"/>
    <lineage>
        <taxon>Eukaryota</taxon>
        <taxon>Metazoa</taxon>
        <taxon>Chordata</taxon>
        <taxon>Craniata</taxon>
        <taxon>Vertebrata</taxon>
        <taxon>Euteleostomi</taxon>
        <taxon>Amphibia</taxon>
        <taxon>Batrachia</taxon>
        <taxon>Caudata</taxon>
        <taxon>Salamandroidea</taxon>
        <taxon>Salamandridae</taxon>
        <taxon>Pleurodelinae</taxon>
        <taxon>Pleurodeles</taxon>
    </lineage>
</organism>
<reference evidence="2" key="1">
    <citation type="journal article" date="2022" name="bioRxiv">
        <title>Sequencing and chromosome-scale assembly of the giantPleurodeles waltlgenome.</title>
        <authorList>
            <person name="Brown T."/>
            <person name="Elewa A."/>
            <person name="Iarovenko S."/>
            <person name="Subramanian E."/>
            <person name="Araus A.J."/>
            <person name="Petzold A."/>
            <person name="Susuki M."/>
            <person name="Suzuki K.-i.T."/>
            <person name="Hayashi T."/>
            <person name="Toyoda A."/>
            <person name="Oliveira C."/>
            <person name="Osipova E."/>
            <person name="Leigh N.D."/>
            <person name="Simon A."/>
            <person name="Yun M.H."/>
        </authorList>
    </citation>
    <scope>NUCLEOTIDE SEQUENCE</scope>
    <source>
        <strain evidence="2">20211129_DDA</strain>
        <tissue evidence="2">Liver</tissue>
    </source>
</reference>
<dbReference type="Proteomes" id="UP001066276">
    <property type="component" value="Chromosome 7"/>
</dbReference>
<feature type="compositionally biased region" description="Polar residues" evidence="1">
    <location>
        <begin position="1"/>
        <end position="11"/>
    </location>
</feature>
<dbReference type="EMBL" id="JANPWB010000011">
    <property type="protein sequence ID" value="KAJ1122625.1"/>
    <property type="molecule type" value="Genomic_DNA"/>
</dbReference>
<comment type="caution">
    <text evidence="2">The sequence shown here is derived from an EMBL/GenBank/DDBJ whole genome shotgun (WGS) entry which is preliminary data.</text>
</comment>
<evidence type="ECO:0000313" key="3">
    <source>
        <dbReference type="Proteomes" id="UP001066276"/>
    </source>
</evidence>
<feature type="compositionally biased region" description="Basic residues" evidence="1">
    <location>
        <begin position="108"/>
        <end position="117"/>
    </location>
</feature>
<evidence type="ECO:0000313" key="2">
    <source>
        <dbReference type="EMBL" id="KAJ1122625.1"/>
    </source>
</evidence>
<evidence type="ECO:0000256" key="1">
    <source>
        <dbReference type="SAM" id="MobiDB-lite"/>
    </source>
</evidence>
<proteinExistence type="predicted"/>
<feature type="compositionally biased region" description="Basic and acidic residues" evidence="1">
    <location>
        <begin position="59"/>
        <end position="68"/>
    </location>
</feature>
<sequence length="127" mass="14027">MFGSPRRTQARITCACTEERADISRKVRKSAEQGARREPRRLRRSGKEERGHGGVGELETERGQRGGGKDNGAQSRGRTAGTSREVRDHLRSRFTPVLRRVGIAAGLGRKRSGRKVAGRPGAHESQR</sequence>
<feature type="compositionally biased region" description="Basic and acidic residues" evidence="1">
    <location>
        <begin position="17"/>
        <end position="37"/>
    </location>
</feature>
<accession>A0AAV7P2X4</accession>
<protein>
    <submittedName>
        <fullName evidence="2">Uncharacterized protein</fullName>
    </submittedName>
</protein>
<feature type="region of interest" description="Disordered" evidence="1">
    <location>
        <begin position="1"/>
        <end position="127"/>
    </location>
</feature>